<keyword evidence="1" id="KW-0732">Signal</keyword>
<protein>
    <recommendedName>
        <fullName evidence="4">Lipoprotein</fullName>
    </recommendedName>
</protein>
<name>A0ABS1V8Z9_9PROT</name>
<accession>A0ABS1V8Z9</accession>
<proteinExistence type="predicted"/>
<keyword evidence="3" id="KW-1185">Reference proteome</keyword>
<evidence type="ECO:0008006" key="4">
    <source>
        <dbReference type="Google" id="ProtNLM"/>
    </source>
</evidence>
<evidence type="ECO:0000256" key="1">
    <source>
        <dbReference type="SAM" id="SignalP"/>
    </source>
</evidence>
<evidence type="ECO:0000313" key="3">
    <source>
        <dbReference type="Proteomes" id="UP000606490"/>
    </source>
</evidence>
<dbReference type="EMBL" id="JAEUXJ010000012">
    <property type="protein sequence ID" value="MBL6458147.1"/>
    <property type="molecule type" value="Genomic_DNA"/>
</dbReference>
<gene>
    <name evidence="2" type="ORF">JMJ55_22675</name>
</gene>
<feature type="signal peptide" evidence="1">
    <location>
        <begin position="1"/>
        <end position="38"/>
    </location>
</feature>
<sequence>MPKAAGGFPAATHLAGAAPRMAPRLALLLLLCPVGACASPEDRAAELRLAFERGQAQFAAMPATAARPLPAAAPVLVDAAPVPAAAPQLLGLGPEPLRRWLGEPSLRRAEGDAEVWLYAGPACALDLVLYPQGGRLRVAHASARASGTEPRTEAHCLRELAGLRTPPTDRGI</sequence>
<evidence type="ECO:0000313" key="2">
    <source>
        <dbReference type="EMBL" id="MBL6458147.1"/>
    </source>
</evidence>
<reference evidence="2 3" key="1">
    <citation type="submission" date="2021-01" db="EMBL/GenBank/DDBJ databases">
        <title>Belnapia mucosa sp. nov. and Belnapia arida sp. nov., isolated from the Tabernas Desert (Almeria, Spain).</title>
        <authorList>
            <person name="Molina-Menor E."/>
            <person name="Vidal-Verdu A."/>
            <person name="Calonge A."/>
            <person name="Satari L."/>
            <person name="Pereto Magraner J."/>
            <person name="Porcar Miralles M."/>
        </authorList>
    </citation>
    <scope>NUCLEOTIDE SEQUENCE [LARGE SCALE GENOMIC DNA]</scope>
    <source>
        <strain evidence="2 3">T6</strain>
    </source>
</reference>
<organism evidence="2 3">
    <name type="scientific">Belnapia mucosa</name>
    <dbReference type="NCBI Taxonomy" id="2804532"/>
    <lineage>
        <taxon>Bacteria</taxon>
        <taxon>Pseudomonadati</taxon>
        <taxon>Pseudomonadota</taxon>
        <taxon>Alphaproteobacteria</taxon>
        <taxon>Acetobacterales</taxon>
        <taxon>Roseomonadaceae</taxon>
        <taxon>Belnapia</taxon>
    </lineage>
</organism>
<feature type="chain" id="PRO_5045171589" description="Lipoprotein" evidence="1">
    <location>
        <begin position="39"/>
        <end position="172"/>
    </location>
</feature>
<comment type="caution">
    <text evidence="2">The sequence shown here is derived from an EMBL/GenBank/DDBJ whole genome shotgun (WGS) entry which is preliminary data.</text>
</comment>
<dbReference type="Proteomes" id="UP000606490">
    <property type="component" value="Unassembled WGS sequence"/>
</dbReference>